<feature type="region of interest" description="Disordered" evidence="1">
    <location>
        <begin position="298"/>
        <end position="362"/>
    </location>
</feature>
<feature type="compositionally biased region" description="Polar residues" evidence="1">
    <location>
        <begin position="310"/>
        <end position="338"/>
    </location>
</feature>
<dbReference type="EMBL" id="JAAOAK010000430">
    <property type="protein sequence ID" value="KAF5665964.1"/>
    <property type="molecule type" value="Genomic_DNA"/>
</dbReference>
<reference evidence="2 3" key="1">
    <citation type="submission" date="2020-05" db="EMBL/GenBank/DDBJ databases">
        <title>Identification and distribution of gene clusters putatively required for synthesis of sphingolipid metabolism inhibitors in phylogenetically diverse species of the filamentous fungus Fusarium.</title>
        <authorList>
            <person name="Kim H.-S."/>
            <person name="Busman M."/>
            <person name="Brown D.W."/>
            <person name="Divon H."/>
            <person name="Uhlig S."/>
            <person name="Proctor R.H."/>
        </authorList>
    </citation>
    <scope>NUCLEOTIDE SEQUENCE [LARGE SCALE GENOMIC DNA]</scope>
    <source>
        <strain evidence="2 3">NRRL 25311</strain>
    </source>
</reference>
<protein>
    <submittedName>
        <fullName evidence="2">PH domain-containing protein</fullName>
    </submittedName>
</protein>
<dbReference type="InterPro" id="IPR011993">
    <property type="entry name" value="PH-like_dom_sf"/>
</dbReference>
<feature type="compositionally biased region" description="Basic and acidic residues" evidence="1">
    <location>
        <begin position="54"/>
        <end position="75"/>
    </location>
</feature>
<name>A0A8H5T5B7_9HYPO</name>
<gene>
    <name evidence="2" type="ORF">FDENT_12446</name>
</gene>
<evidence type="ECO:0000313" key="3">
    <source>
        <dbReference type="Proteomes" id="UP000562682"/>
    </source>
</evidence>
<comment type="caution">
    <text evidence="2">The sequence shown here is derived from an EMBL/GenBank/DDBJ whole genome shotgun (WGS) entry which is preliminary data.</text>
</comment>
<evidence type="ECO:0000313" key="2">
    <source>
        <dbReference type="EMBL" id="KAF5665964.1"/>
    </source>
</evidence>
<feature type="compositionally biased region" description="Polar residues" evidence="1">
    <location>
        <begin position="353"/>
        <end position="362"/>
    </location>
</feature>
<keyword evidence="3" id="KW-1185">Reference proteome</keyword>
<dbReference type="Gene3D" id="2.30.29.30">
    <property type="entry name" value="Pleckstrin-homology domain (PH domain)/Phosphotyrosine-binding domain (PTB)"/>
    <property type="match status" value="1"/>
</dbReference>
<evidence type="ECO:0000256" key="1">
    <source>
        <dbReference type="SAM" id="MobiDB-lite"/>
    </source>
</evidence>
<organism evidence="2 3">
    <name type="scientific">Fusarium denticulatum</name>
    <dbReference type="NCBI Taxonomy" id="48507"/>
    <lineage>
        <taxon>Eukaryota</taxon>
        <taxon>Fungi</taxon>
        <taxon>Dikarya</taxon>
        <taxon>Ascomycota</taxon>
        <taxon>Pezizomycotina</taxon>
        <taxon>Sordariomycetes</taxon>
        <taxon>Hypocreomycetidae</taxon>
        <taxon>Hypocreales</taxon>
        <taxon>Nectriaceae</taxon>
        <taxon>Fusarium</taxon>
        <taxon>Fusarium fujikuroi species complex</taxon>
    </lineage>
</organism>
<feature type="compositionally biased region" description="Polar residues" evidence="1">
    <location>
        <begin position="80"/>
        <end position="93"/>
    </location>
</feature>
<sequence length="362" mass="41244">MKSRTSTIFTEDKDDSDYEFDTPQQETITPKEPWSWPRNSLDADGSASDTIPGHSEHDFESKQIRRQKGVDEAGHLDQNVGITQDQNEPSNRGTEPGHAFNRQRRLSIIEDMFYQHLFVSKPHLPPSYWVWATRPSHSSLNGVLGGTRAQIRDQEIAPLPHERLPEYCCEIDLEGVFMHKMEIKNTTKRAEDRQWRMTYVTLHGTALNIYKVKKRWQWGRTKDEPHINPDNPPWIGEGDLMKAIASNQFLISSVKLSTFIAWLDGLNAAFSFAALMEDWDFPRDMSNPRIQLIRWFQGQKPSPTPDLDQLSKTDPPQLSTSAGDDNVSGSSETTTTRLSDLEAGFSLPGTRPTHPQTTRSIQ</sequence>
<proteinExistence type="predicted"/>
<dbReference type="PANTHER" id="PTHR37283:SF1">
    <property type="entry name" value="PH DOMAIN-CONTAINING PROTEIN YHR131C"/>
    <property type="match status" value="1"/>
</dbReference>
<dbReference type="PANTHER" id="PTHR37283">
    <property type="entry name" value="PH DOMAIN-CONTAINING PROTEIN YHR131C"/>
    <property type="match status" value="1"/>
</dbReference>
<feature type="region of interest" description="Disordered" evidence="1">
    <location>
        <begin position="1"/>
        <end position="98"/>
    </location>
</feature>
<accession>A0A8H5T5B7</accession>
<dbReference type="Proteomes" id="UP000562682">
    <property type="component" value="Unassembled WGS sequence"/>
</dbReference>
<dbReference type="SUPFAM" id="SSF50729">
    <property type="entry name" value="PH domain-like"/>
    <property type="match status" value="1"/>
</dbReference>
<dbReference type="AlphaFoldDB" id="A0A8H5T5B7"/>